<keyword evidence="5 6" id="KW-0482">Metalloprotease</keyword>
<evidence type="ECO:0000256" key="2">
    <source>
        <dbReference type="ARBA" id="ARBA00022723"/>
    </source>
</evidence>
<evidence type="ECO:0000259" key="8">
    <source>
        <dbReference type="Pfam" id="PF01435"/>
    </source>
</evidence>
<feature type="transmembrane region" description="Helical" evidence="7">
    <location>
        <begin position="82"/>
        <end position="103"/>
    </location>
</feature>
<dbReference type="Proteomes" id="UP000199700">
    <property type="component" value="Chromosome"/>
</dbReference>
<dbReference type="Pfam" id="PF01435">
    <property type="entry name" value="Peptidase_M48"/>
    <property type="match status" value="1"/>
</dbReference>
<evidence type="ECO:0000256" key="5">
    <source>
        <dbReference type="ARBA" id="ARBA00023049"/>
    </source>
</evidence>
<evidence type="ECO:0000256" key="7">
    <source>
        <dbReference type="SAM" id="Phobius"/>
    </source>
</evidence>
<comment type="cofactor">
    <cofactor evidence="6">
        <name>Zn(2+)</name>
        <dbReference type="ChEBI" id="CHEBI:29105"/>
    </cofactor>
    <text evidence="6">Binds 1 zinc ion per subunit.</text>
</comment>
<dbReference type="PANTHER" id="PTHR34978">
    <property type="entry name" value="POSSIBLE SENSOR-TRANSDUCER PROTEIN BLAR"/>
    <property type="match status" value="1"/>
</dbReference>
<keyword evidence="4 6" id="KW-0862">Zinc</keyword>
<dbReference type="PANTHER" id="PTHR34978:SF3">
    <property type="entry name" value="SLR0241 PROTEIN"/>
    <property type="match status" value="1"/>
</dbReference>
<gene>
    <name evidence="9" type="ORF">SAMN04489751_1389</name>
</gene>
<keyword evidence="7" id="KW-1133">Transmembrane helix</keyword>
<comment type="similarity">
    <text evidence="6">Belongs to the peptidase M48 family.</text>
</comment>
<accession>A0A1H1Q0Z8</accession>
<proteinExistence type="inferred from homology"/>
<reference evidence="9" key="1">
    <citation type="submission" date="2016-10" db="EMBL/GenBank/DDBJ databases">
        <authorList>
            <person name="Varghese N."/>
            <person name="Submissions S."/>
        </authorList>
    </citation>
    <scope>NUCLEOTIDE SEQUENCE [LARGE SCALE GENOMIC DNA]</scope>
    <source>
        <strain evidence="9">DSM 22082</strain>
    </source>
</reference>
<keyword evidence="7" id="KW-0812">Transmembrane</keyword>
<sequence>MTDLTLFPLLGLAVLTYVGSWFSLRTHPAWTARTLAVLALATLVSLVAVALTAIATFFTQFVPHHVVHSNLMLSLISAHGGISFVMGLLTLCLVLLASIRLVVSLVKVMKERTQLPRGGIVADGEPFALAIPMRGGRILISTALRDLLTREELAVVYQHEQAHLDRKHHVYMGLAHALVTVLPILSRLEPAMRLAVERWADEEAATVVGNRCLVAETIGKVALSRTTSSSANELGVADHEVSRRVQALLDPDASHGRLQGTAVLGGSGLIASGLASSPLQLHHLMALGTL</sequence>
<keyword evidence="10" id="KW-1185">Reference proteome</keyword>
<feature type="transmembrane region" description="Helical" evidence="7">
    <location>
        <begin position="6"/>
        <end position="24"/>
    </location>
</feature>
<dbReference type="EMBL" id="LT629739">
    <property type="protein sequence ID" value="SDS16937.1"/>
    <property type="molecule type" value="Genomic_DNA"/>
</dbReference>
<evidence type="ECO:0000256" key="3">
    <source>
        <dbReference type="ARBA" id="ARBA00022801"/>
    </source>
</evidence>
<dbReference type="OrthoDB" id="9785340at2"/>
<dbReference type="GO" id="GO:0004222">
    <property type="term" value="F:metalloendopeptidase activity"/>
    <property type="evidence" value="ECO:0007669"/>
    <property type="project" value="InterPro"/>
</dbReference>
<dbReference type="InterPro" id="IPR001915">
    <property type="entry name" value="Peptidase_M48"/>
</dbReference>
<keyword evidence="7" id="KW-0472">Membrane</keyword>
<dbReference type="STRING" id="629680.SAMN04489751_1389"/>
<dbReference type="Gene3D" id="3.30.2010.10">
    <property type="entry name" value="Metalloproteases ('zincins'), catalytic domain"/>
    <property type="match status" value="1"/>
</dbReference>
<keyword evidence="2" id="KW-0479">Metal-binding</keyword>
<evidence type="ECO:0000256" key="1">
    <source>
        <dbReference type="ARBA" id="ARBA00022670"/>
    </source>
</evidence>
<dbReference type="CDD" id="cd07326">
    <property type="entry name" value="M56_BlaR1_MecR1_like"/>
    <property type="match status" value="1"/>
</dbReference>
<feature type="domain" description="Peptidase M48" evidence="8">
    <location>
        <begin position="127"/>
        <end position="236"/>
    </location>
</feature>
<name>A0A1H1Q0Z8_BRESA</name>
<keyword evidence="1 6" id="KW-0645">Protease</keyword>
<dbReference type="GO" id="GO:0046872">
    <property type="term" value="F:metal ion binding"/>
    <property type="evidence" value="ECO:0007669"/>
    <property type="project" value="UniProtKB-KW"/>
</dbReference>
<dbReference type="AlphaFoldDB" id="A0A1H1Q0Z8"/>
<evidence type="ECO:0000313" key="10">
    <source>
        <dbReference type="Proteomes" id="UP000199700"/>
    </source>
</evidence>
<evidence type="ECO:0000313" key="9">
    <source>
        <dbReference type="EMBL" id="SDS16937.1"/>
    </source>
</evidence>
<dbReference type="RefSeq" id="WP_092104305.1">
    <property type="nucleotide sequence ID" value="NZ_LT629739.1"/>
</dbReference>
<evidence type="ECO:0000256" key="4">
    <source>
        <dbReference type="ARBA" id="ARBA00022833"/>
    </source>
</evidence>
<dbReference type="InterPro" id="IPR052173">
    <property type="entry name" value="Beta-lactam_resp_regulator"/>
</dbReference>
<protein>
    <submittedName>
        <fullName evidence="9">Zn-dependent protease with chaperone function</fullName>
    </submittedName>
</protein>
<feature type="transmembrane region" description="Helical" evidence="7">
    <location>
        <begin position="36"/>
        <end position="62"/>
    </location>
</feature>
<evidence type="ECO:0000256" key="6">
    <source>
        <dbReference type="RuleBase" id="RU003983"/>
    </source>
</evidence>
<keyword evidence="3 6" id="KW-0378">Hydrolase</keyword>
<dbReference type="GO" id="GO:0006508">
    <property type="term" value="P:proteolysis"/>
    <property type="evidence" value="ECO:0007669"/>
    <property type="project" value="UniProtKB-KW"/>
</dbReference>
<organism evidence="9 10">
    <name type="scientific">Brevibacterium sandarakinum</name>
    <dbReference type="NCBI Taxonomy" id="629680"/>
    <lineage>
        <taxon>Bacteria</taxon>
        <taxon>Bacillati</taxon>
        <taxon>Actinomycetota</taxon>
        <taxon>Actinomycetes</taxon>
        <taxon>Micrococcales</taxon>
        <taxon>Brevibacteriaceae</taxon>
        <taxon>Brevibacterium</taxon>
    </lineage>
</organism>